<proteinExistence type="predicted"/>
<dbReference type="KEGG" id="lrs:PX52LOC_03896"/>
<dbReference type="EMBL" id="CP042425">
    <property type="protein sequence ID" value="QEL16920.1"/>
    <property type="molecule type" value="Genomic_DNA"/>
</dbReference>
<name>A0A5C1ADY2_9BACT</name>
<gene>
    <name evidence="1" type="ORF">PX52LOC_03896</name>
</gene>
<dbReference type="Proteomes" id="UP000324974">
    <property type="component" value="Chromosome"/>
</dbReference>
<evidence type="ECO:0000313" key="2">
    <source>
        <dbReference type="Proteomes" id="UP000324974"/>
    </source>
</evidence>
<dbReference type="RefSeq" id="WP_149111587.1">
    <property type="nucleotide sequence ID" value="NZ_CP042425.1"/>
</dbReference>
<keyword evidence="2" id="KW-1185">Reference proteome</keyword>
<protein>
    <submittedName>
        <fullName evidence="1">Uncharacterized protein</fullName>
    </submittedName>
</protein>
<reference evidence="2" key="1">
    <citation type="submission" date="2019-08" db="EMBL/GenBank/DDBJ databases">
        <title>Limnoglobus roseus gen. nov., sp. nov., a novel freshwater planctomycete with a giant genome from the family Gemmataceae.</title>
        <authorList>
            <person name="Kulichevskaya I.S."/>
            <person name="Naumoff D.G."/>
            <person name="Miroshnikov K."/>
            <person name="Ivanova A."/>
            <person name="Philippov D.A."/>
            <person name="Hakobyan A."/>
            <person name="Rijpstra I.C."/>
            <person name="Sinninghe Damste J.S."/>
            <person name="Liesack W."/>
            <person name="Dedysh S.N."/>
        </authorList>
    </citation>
    <scope>NUCLEOTIDE SEQUENCE [LARGE SCALE GENOMIC DNA]</scope>
    <source>
        <strain evidence="2">PX52</strain>
    </source>
</reference>
<sequence length="63" mass="6655">MTHSLPQWLSDAARNAAEAQSAIQTATVGALLMTWAAEPERLAERVWALARGPAQTASPTLPA</sequence>
<dbReference type="AlphaFoldDB" id="A0A5C1ADY2"/>
<organism evidence="1 2">
    <name type="scientific">Limnoglobus roseus</name>
    <dbReference type="NCBI Taxonomy" id="2598579"/>
    <lineage>
        <taxon>Bacteria</taxon>
        <taxon>Pseudomonadati</taxon>
        <taxon>Planctomycetota</taxon>
        <taxon>Planctomycetia</taxon>
        <taxon>Gemmatales</taxon>
        <taxon>Gemmataceae</taxon>
        <taxon>Limnoglobus</taxon>
    </lineage>
</organism>
<evidence type="ECO:0000313" key="1">
    <source>
        <dbReference type="EMBL" id="QEL16920.1"/>
    </source>
</evidence>
<accession>A0A5C1ADY2</accession>